<dbReference type="InterPro" id="IPR022225">
    <property type="entry name" value="Phage_tail_fibre_N"/>
</dbReference>
<evidence type="ECO:0000259" key="1">
    <source>
        <dbReference type="Pfam" id="PF12571"/>
    </source>
</evidence>
<feature type="domain" description="Phage tail fibre protein N-terminal" evidence="1">
    <location>
        <begin position="9"/>
        <end position="153"/>
    </location>
</feature>
<proteinExistence type="predicted"/>
<organism evidence="2">
    <name type="scientific">Caudovirales sp. ctaix4</name>
    <dbReference type="NCBI Taxonomy" id="2827635"/>
    <lineage>
        <taxon>Viruses</taxon>
        <taxon>Duplodnaviria</taxon>
        <taxon>Heunggongvirae</taxon>
        <taxon>Uroviricota</taxon>
        <taxon>Caudoviricetes</taxon>
    </lineage>
</organism>
<evidence type="ECO:0000313" key="2">
    <source>
        <dbReference type="EMBL" id="DAF46177.1"/>
    </source>
</evidence>
<protein>
    <submittedName>
        <fullName evidence="2">Tail collar fiber protein</fullName>
    </submittedName>
</protein>
<dbReference type="EMBL" id="BK032533">
    <property type="protein sequence ID" value="DAF46177.1"/>
    <property type="molecule type" value="Genomic_DNA"/>
</dbReference>
<accession>A0A8S5S5F7</accession>
<name>A0A8S5S5F7_9CAUD</name>
<reference evidence="2" key="1">
    <citation type="journal article" date="2021" name="Proc. Natl. Acad. Sci. U.S.A.">
        <title>A Catalog of Tens of Thousands of Viruses from Human Metagenomes Reveals Hidden Associations with Chronic Diseases.</title>
        <authorList>
            <person name="Tisza M.J."/>
            <person name="Buck C.B."/>
        </authorList>
    </citation>
    <scope>NUCLEOTIDE SEQUENCE</scope>
    <source>
        <strain evidence="2">Ctaix4</strain>
    </source>
</reference>
<dbReference type="Pfam" id="PF12571">
    <property type="entry name" value="Phage_tail_fib"/>
    <property type="match status" value="1"/>
</dbReference>
<sequence length="627" mass="69157">MLIWNPSKLTNKGKALLAKAQAGKATIEITKAQTGSGTHSGNLETLTALKEVKQTFPISGKEITNENTVVIKVAITNKGSDFTLNAGYEIREFGIFAKDPDVGEILYSVATASTSDYMPAYNNVIPSVINMSYYLEVANAANVTINSAGALALQADLEELAARVTRIEQSKAKLLGARRKCSSSSTTWERFGDSVGMTCLAAVGNGNVQNDMMAEYPFNSMRPCNLAKDVTVNAYLGDPAFQWDGSNGDVMLEVPMCYTGRWFETDSNGVKWEYRAVSSAPIDHLHLDHAFTDGTNRKISEKIYIPIFNGSASSDELELESKANAFPVHNKTRDQFRQLAKKKGANWYLDDVWAMHLLDTFFIVMFAGTNAQSILGAGLTELPVSEADGKAMKERTGNYITVKKAYGDRFKPGMAIGIALNNPWGTSLVIDRLVTKVQASVELPEATDVYFDGEQAAITTNHVLFACCQKTGSTIQMASPNGRASEDRLSAVRFLWIEDWYGNGWQFRDGDNIKNWQHYYCNTRAAYADKKHDQEYFKVGYEAAHTNGYVKEFGYDPEWPEIEICTDATGSSNTYFPDYYTQSEGGEVVISGGYVHNGSGAGPFYRSCDYGVGTSYWPYLGRPQARK</sequence>